<feature type="transmembrane region" description="Helical" evidence="1">
    <location>
        <begin position="12"/>
        <end position="41"/>
    </location>
</feature>
<protein>
    <submittedName>
        <fullName evidence="2">Uncharacterized protein</fullName>
    </submittedName>
</protein>
<dbReference type="EMBL" id="CACRTV010000057">
    <property type="protein sequence ID" value="VYU47098.1"/>
    <property type="molecule type" value="Genomic_DNA"/>
</dbReference>
<evidence type="ECO:0000313" key="2">
    <source>
        <dbReference type="EMBL" id="VYU47098.1"/>
    </source>
</evidence>
<evidence type="ECO:0000256" key="1">
    <source>
        <dbReference type="SAM" id="Phobius"/>
    </source>
</evidence>
<proteinExistence type="predicted"/>
<name>A0A6N3F4R4_9CLOT</name>
<gene>
    <name evidence="2" type="ORF">CPLFYP93_02392</name>
</gene>
<dbReference type="RefSeq" id="WP_156561758.1">
    <property type="nucleotide sequence ID" value="NZ_CACRTV010000057.1"/>
</dbReference>
<feature type="transmembrane region" description="Helical" evidence="1">
    <location>
        <begin position="47"/>
        <end position="64"/>
    </location>
</feature>
<accession>A0A6N3F4R4</accession>
<keyword evidence="1" id="KW-0472">Membrane</keyword>
<organism evidence="2">
    <name type="scientific">Clostridium paraputrificum</name>
    <dbReference type="NCBI Taxonomy" id="29363"/>
    <lineage>
        <taxon>Bacteria</taxon>
        <taxon>Bacillati</taxon>
        <taxon>Bacillota</taxon>
        <taxon>Clostridia</taxon>
        <taxon>Eubacteriales</taxon>
        <taxon>Clostridiaceae</taxon>
        <taxon>Clostridium</taxon>
    </lineage>
</organism>
<keyword evidence="1" id="KW-1133">Transmembrane helix</keyword>
<sequence>MFKKLKFLKIFQPFLSLIALIPPPFNFIVGGVLIVLTVLGLFLMRKWIKIALLVVLLIFAIRLIRKFLKKRKSKTISANDDITVTTQTTIRKMDIDNAYRK</sequence>
<dbReference type="AlphaFoldDB" id="A0A6N3F4R4"/>
<reference evidence="2" key="1">
    <citation type="submission" date="2019-11" db="EMBL/GenBank/DDBJ databases">
        <authorList>
            <person name="Feng L."/>
        </authorList>
    </citation>
    <scope>NUCLEOTIDE SEQUENCE</scope>
    <source>
        <strain evidence="2">CParaputrificumLFYP93</strain>
    </source>
</reference>
<keyword evidence="1" id="KW-0812">Transmembrane</keyword>